<name>A0ABZ2KS65_9BACT</name>
<keyword evidence="3" id="KW-1185">Reference proteome</keyword>
<dbReference type="EC" id="4.2.3.-" evidence="1"/>
<gene>
    <name evidence="2" type="ORF">LVJ94_26295</name>
</gene>
<dbReference type="RefSeq" id="WP_394830021.1">
    <property type="nucleotide sequence ID" value="NZ_CP089929.1"/>
</dbReference>
<keyword evidence="1" id="KW-0479">Metal-binding</keyword>
<protein>
    <recommendedName>
        <fullName evidence="1">Terpene synthase</fullName>
        <ecNumber evidence="1">4.2.3.-</ecNumber>
    </recommendedName>
</protein>
<dbReference type="Proteomes" id="UP001374803">
    <property type="component" value="Chromosome"/>
</dbReference>
<dbReference type="PANTHER" id="PTHR35201">
    <property type="entry name" value="TERPENE SYNTHASE"/>
    <property type="match status" value="1"/>
</dbReference>
<dbReference type="InterPro" id="IPR008949">
    <property type="entry name" value="Isoprenoid_synthase_dom_sf"/>
</dbReference>
<evidence type="ECO:0000313" key="2">
    <source>
        <dbReference type="EMBL" id="WXB00421.1"/>
    </source>
</evidence>
<evidence type="ECO:0000256" key="1">
    <source>
        <dbReference type="RuleBase" id="RU366034"/>
    </source>
</evidence>
<dbReference type="SUPFAM" id="SSF48576">
    <property type="entry name" value="Terpenoid synthases"/>
    <property type="match status" value="1"/>
</dbReference>
<comment type="cofactor">
    <cofactor evidence="1">
        <name>Mg(2+)</name>
        <dbReference type="ChEBI" id="CHEBI:18420"/>
    </cofactor>
</comment>
<organism evidence="2 3">
    <name type="scientific">Pendulispora rubella</name>
    <dbReference type="NCBI Taxonomy" id="2741070"/>
    <lineage>
        <taxon>Bacteria</taxon>
        <taxon>Pseudomonadati</taxon>
        <taxon>Myxococcota</taxon>
        <taxon>Myxococcia</taxon>
        <taxon>Myxococcales</taxon>
        <taxon>Sorangiineae</taxon>
        <taxon>Pendulisporaceae</taxon>
        <taxon>Pendulispora</taxon>
    </lineage>
</organism>
<dbReference type="InterPro" id="IPR034686">
    <property type="entry name" value="Terpene_cyclase-like_2"/>
</dbReference>
<dbReference type="Gene3D" id="1.10.600.10">
    <property type="entry name" value="Farnesyl Diphosphate Synthase"/>
    <property type="match status" value="1"/>
</dbReference>
<keyword evidence="1" id="KW-0460">Magnesium</keyword>
<keyword evidence="1" id="KW-0456">Lyase</keyword>
<dbReference type="Pfam" id="PF19086">
    <property type="entry name" value="Terpene_syn_C_2"/>
    <property type="match status" value="1"/>
</dbReference>
<accession>A0ABZ2KS65</accession>
<reference evidence="2" key="1">
    <citation type="submission" date="2021-12" db="EMBL/GenBank/DDBJ databases">
        <title>Discovery of the Pendulisporaceae a myxobacterial family with distinct sporulation behavior and unique specialized metabolism.</title>
        <authorList>
            <person name="Garcia R."/>
            <person name="Popoff A."/>
            <person name="Bader C.D."/>
            <person name="Loehr J."/>
            <person name="Walesch S."/>
            <person name="Walt C."/>
            <person name="Boldt J."/>
            <person name="Bunk B."/>
            <person name="Haeckl F.J.F.P.J."/>
            <person name="Gunesch A.P."/>
            <person name="Birkelbach J."/>
            <person name="Nuebel U."/>
            <person name="Pietschmann T."/>
            <person name="Bach T."/>
            <person name="Mueller R."/>
        </authorList>
    </citation>
    <scope>NUCLEOTIDE SEQUENCE</scope>
    <source>
        <strain evidence="2">MSr11367</strain>
    </source>
</reference>
<dbReference type="EMBL" id="CP089983">
    <property type="protein sequence ID" value="WXB00421.1"/>
    <property type="molecule type" value="Genomic_DNA"/>
</dbReference>
<comment type="similarity">
    <text evidence="1">Belongs to the terpene synthase family.</text>
</comment>
<proteinExistence type="inferred from homology"/>
<dbReference type="SFLD" id="SFLDG01020">
    <property type="entry name" value="Terpene_Cyclase_Like_2"/>
    <property type="match status" value="1"/>
</dbReference>
<dbReference type="SFLD" id="SFLDS00005">
    <property type="entry name" value="Isoprenoid_Synthase_Type_I"/>
    <property type="match status" value="1"/>
</dbReference>
<evidence type="ECO:0000313" key="3">
    <source>
        <dbReference type="Proteomes" id="UP001374803"/>
    </source>
</evidence>
<sequence>MSTVDAYSIPDLRLPFETATHPQSAQVQEGTERWCRAFGLLRSPSVAAKFRALGYGRIMSTLCPYAPFDGLALVTDWNSFFFVTDDQQNIAVRTNRIALYEELAAAMRHVIADESRRTPHDDHALVTSLRDLLRRTLPGRPAYWVARFRRNLDSWLVGHMTENHYRMSKKAPRIEDYIAVRRDASTVLPTLDLVEMVEKATVPDELYRTPRYQTLVTGTADIMCWINDIHSLHMEKDDPINFVTVLGHYEHLGIQSAIDAVAKRIAARVRDHLVAAHELPETMSALGLPLEAQTAVLRCIRDQQSWAAGMEAWDRTDTIRFTDGDAHALQSTMASYAEDLLE</sequence>
<dbReference type="PANTHER" id="PTHR35201:SF4">
    <property type="entry name" value="BETA-PINACENE SYNTHASE-RELATED"/>
    <property type="match status" value="1"/>
</dbReference>